<evidence type="ECO:0000313" key="1">
    <source>
        <dbReference type="EMBL" id="OJD17814.1"/>
    </source>
</evidence>
<comment type="caution">
    <text evidence="1">The sequence shown here is derived from an EMBL/GenBank/DDBJ whole genome shotgun (WGS) entry which is preliminary data.</text>
</comment>
<name>A0A1J9PNS9_9EURO</name>
<dbReference type="VEuPathDB" id="FungiDB:AJ78_02113"/>
<dbReference type="EMBL" id="LGRN01000054">
    <property type="protein sequence ID" value="OJD17814.1"/>
    <property type="molecule type" value="Genomic_DNA"/>
</dbReference>
<sequence>MDPRSPNLLCMYQCSLSRYPGWNKVRQQITGWLPFGNLRCDLQGSSVPPAKSPALSSRQNRAFLKLALPPDYQSRPPVAANGRRVVVLKHAEPFPPWTRLHPRVLQPPALVMFVLSSNVVSASYLTVADFVKRQLLPSANMTPMDHSTVTSRPPPRRLYFVRAF</sequence>
<dbReference type="Proteomes" id="UP000182235">
    <property type="component" value="Unassembled WGS sequence"/>
</dbReference>
<keyword evidence="2" id="KW-1185">Reference proteome</keyword>
<organism evidence="1 2">
    <name type="scientific">Emergomyces pasteurianus Ep9510</name>
    <dbReference type="NCBI Taxonomy" id="1447872"/>
    <lineage>
        <taxon>Eukaryota</taxon>
        <taxon>Fungi</taxon>
        <taxon>Dikarya</taxon>
        <taxon>Ascomycota</taxon>
        <taxon>Pezizomycotina</taxon>
        <taxon>Eurotiomycetes</taxon>
        <taxon>Eurotiomycetidae</taxon>
        <taxon>Onygenales</taxon>
        <taxon>Ajellomycetaceae</taxon>
        <taxon>Emergomyces</taxon>
    </lineage>
</organism>
<reference evidence="1 2" key="1">
    <citation type="submission" date="2015-07" db="EMBL/GenBank/DDBJ databases">
        <title>Emmonsia species relationships and genome sequence.</title>
        <authorList>
            <consortium name="The Broad Institute Genomics Platform"/>
            <person name="Cuomo C.A."/>
            <person name="Munoz J.F."/>
            <person name="Imamovic A."/>
            <person name="Priest M.E."/>
            <person name="Young S."/>
            <person name="Clay O.K."/>
            <person name="McEwen J.G."/>
        </authorList>
    </citation>
    <scope>NUCLEOTIDE SEQUENCE [LARGE SCALE GENOMIC DNA]</scope>
    <source>
        <strain evidence="1 2">UAMH 9510</strain>
    </source>
</reference>
<evidence type="ECO:0000313" key="2">
    <source>
        <dbReference type="Proteomes" id="UP000182235"/>
    </source>
</evidence>
<protein>
    <submittedName>
        <fullName evidence="1">Uncharacterized protein</fullName>
    </submittedName>
</protein>
<proteinExistence type="predicted"/>
<gene>
    <name evidence="1" type="ORF">AJ78_02113</name>
</gene>
<dbReference type="AlphaFoldDB" id="A0A1J9PNS9"/>
<accession>A0A1J9PNS9</accession>